<dbReference type="PANTHER" id="PTHR35792:SF2">
    <property type="entry name" value="GENERAL STRESS PROTEIN"/>
    <property type="match status" value="1"/>
</dbReference>
<feature type="region of interest" description="Disordered" evidence="1">
    <location>
        <begin position="91"/>
        <end position="111"/>
    </location>
</feature>
<dbReference type="KEGG" id="abac:LuPra_04307"/>
<dbReference type="InterPro" id="IPR052928">
    <property type="entry name" value="Desiccation-related_membrane"/>
</dbReference>
<organism evidence="3 4">
    <name type="scientific">Luteitalea pratensis</name>
    <dbReference type="NCBI Taxonomy" id="1855912"/>
    <lineage>
        <taxon>Bacteria</taxon>
        <taxon>Pseudomonadati</taxon>
        <taxon>Acidobacteriota</taxon>
        <taxon>Vicinamibacteria</taxon>
        <taxon>Vicinamibacterales</taxon>
        <taxon>Vicinamibacteraceae</taxon>
        <taxon>Luteitalea</taxon>
    </lineage>
</organism>
<dbReference type="PANTHER" id="PTHR35792">
    <property type="entry name" value="GENERAL STRESS PROTEIN"/>
    <property type="match status" value="1"/>
</dbReference>
<keyword evidence="4" id="KW-1185">Reference proteome</keyword>
<evidence type="ECO:0000313" key="4">
    <source>
        <dbReference type="Proteomes" id="UP000076079"/>
    </source>
</evidence>
<dbReference type="InterPro" id="IPR024623">
    <property type="entry name" value="YtxH"/>
</dbReference>
<accession>A0A143PR23</accession>
<name>A0A143PR23_LUTPR</name>
<dbReference type="AlphaFoldDB" id="A0A143PR23"/>
<proteinExistence type="predicted"/>
<protein>
    <submittedName>
        <fullName evidence="3">Gas vesicle protein</fullName>
    </submittedName>
</protein>
<dbReference type="RefSeq" id="WP_110172647.1">
    <property type="nucleotide sequence ID" value="NZ_CP015136.1"/>
</dbReference>
<keyword evidence="2" id="KW-0472">Membrane</keyword>
<reference evidence="3 4" key="1">
    <citation type="journal article" date="2016" name="Genome Announc.">
        <title>First Complete Genome Sequence of a Subdivision 6 Acidobacterium Strain.</title>
        <authorList>
            <person name="Huang S."/>
            <person name="Vieira S."/>
            <person name="Bunk B."/>
            <person name="Riedel T."/>
            <person name="Sproer C."/>
            <person name="Overmann J."/>
        </authorList>
    </citation>
    <scope>NUCLEOTIDE SEQUENCE [LARGE SCALE GENOMIC DNA]</scope>
    <source>
        <strain evidence="4">DSM 100886 HEG_-6_39</strain>
    </source>
</reference>
<evidence type="ECO:0000313" key="3">
    <source>
        <dbReference type="EMBL" id="AMY11062.1"/>
    </source>
</evidence>
<keyword evidence="2" id="KW-0812">Transmembrane</keyword>
<dbReference type="EMBL" id="CP015136">
    <property type="protein sequence ID" value="AMY11062.1"/>
    <property type="molecule type" value="Genomic_DNA"/>
</dbReference>
<dbReference type="Pfam" id="PF12732">
    <property type="entry name" value="YtxH"/>
    <property type="match status" value="1"/>
</dbReference>
<dbReference type="Proteomes" id="UP000076079">
    <property type="component" value="Chromosome"/>
</dbReference>
<keyword evidence="2" id="KW-1133">Transmembrane helix</keyword>
<sequence>MSHDDANGRNGGATFLIGFIAGSMLGAGLALLFAPKPGDETRREVAERAQRVSERARAGLGTASDRVSHFAERGKAMYETAAEKAREAAKAVREGRDPSAVVAEAADETFS</sequence>
<evidence type="ECO:0000256" key="2">
    <source>
        <dbReference type="SAM" id="Phobius"/>
    </source>
</evidence>
<evidence type="ECO:0000256" key="1">
    <source>
        <dbReference type="SAM" id="MobiDB-lite"/>
    </source>
</evidence>
<reference evidence="4" key="2">
    <citation type="submission" date="2016-04" db="EMBL/GenBank/DDBJ databases">
        <title>First Complete Genome Sequence of a Subdivision 6 Acidobacterium.</title>
        <authorList>
            <person name="Huang S."/>
            <person name="Vieira S."/>
            <person name="Bunk B."/>
            <person name="Riedel T."/>
            <person name="Sproeer C."/>
            <person name="Overmann J."/>
        </authorList>
    </citation>
    <scope>NUCLEOTIDE SEQUENCE [LARGE SCALE GENOMIC DNA]</scope>
    <source>
        <strain evidence="4">DSM 100886 HEG_-6_39</strain>
    </source>
</reference>
<feature type="transmembrane region" description="Helical" evidence="2">
    <location>
        <begin position="12"/>
        <end position="34"/>
    </location>
</feature>
<gene>
    <name evidence="3" type="ORF">LuPra_04307</name>
</gene>
<dbReference type="STRING" id="1855912.LuPra_04307"/>